<evidence type="ECO:0000313" key="3">
    <source>
        <dbReference type="EMBL" id="EFV14398.1"/>
    </source>
</evidence>
<dbReference type="PROSITE" id="PS51257">
    <property type="entry name" value="PROKAR_LIPOPROTEIN"/>
    <property type="match status" value="1"/>
</dbReference>
<dbReference type="Proteomes" id="UP000004816">
    <property type="component" value="Unassembled WGS sequence"/>
</dbReference>
<dbReference type="RefSeq" id="WP_007468001.1">
    <property type="nucleotide sequence ID" value="NZ_KI391954.1"/>
</dbReference>
<dbReference type="Gene3D" id="3.40.1000.70">
    <property type="entry name" value="PknH-like extracellular domain"/>
    <property type="match status" value="1"/>
</dbReference>
<evidence type="ECO:0000313" key="4">
    <source>
        <dbReference type="Proteomes" id="UP000004816"/>
    </source>
</evidence>
<dbReference type="EMBL" id="ACZI02000003">
    <property type="protein sequence ID" value="EFV14398.1"/>
    <property type="molecule type" value="Genomic_DNA"/>
</dbReference>
<evidence type="ECO:0000259" key="2">
    <source>
        <dbReference type="Pfam" id="PF14032"/>
    </source>
</evidence>
<sequence length="232" mass="25210">MRVRAAVLSFVLLVACATGCGPLHQAKPSASAQAEAPSGLDDPVLPLSPMLNQFVKPEVTELSWHDKPDSSEWTVVPAECQLVGEAGYADQWGQSWTKFRRLVLADTKSAHPPFVDTVSEVWVEEIMVQYPGEAAARNAYNGMTSNFAQCDNRMLSSKSKLGTVTPWLPKVYELTATKARWENLQGGSTYWGCASEARLSGYAIVSATICSRDPKRGETVGKIADLMGDVRA</sequence>
<gene>
    <name evidence="3" type="ORF">HMPREF9336_00773</name>
</gene>
<feature type="domain" description="PknH-like extracellular" evidence="2">
    <location>
        <begin position="40"/>
        <end position="227"/>
    </location>
</feature>
<name>E5XMQ3_SEGRC</name>
<accession>E5XMQ3</accession>
<reference evidence="3 4" key="1">
    <citation type="journal article" date="2011" name="Stand. Genomic Sci.">
        <title>High quality draft genome sequence of Segniliparus rugosus CDC 945(T)= (ATCC BAA-974(T)).</title>
        <authorList>
            <person name="Earl A.M."/>
            <person name="Desjardins C.A."/>
            <person name="Fitzgerald M.G."/>
            <person name="Arachchi H.M."/>
            <person name="Zeng Q."/>
            <person name="Mehta T."/>
            <person name="Griggs A."/>
            <person name="Birren B.W."/>
            <person name="Toney N.C."/>
            <person name="Carr J."/>
            <person name="Posey J."/>
            <person name="Butler W.R."/>
        </authorList>
    </citation>
    <scope>NUCLEOTIDE SEQUENCE [LARGE SCALE GENOMIC DNA]</scope>
    <source>
        <strain evidence="4">ATCC BAA-974 / DSM 45345 / CCUG 50838 / CIP 108380 / JCM 13579 / CDC 945</strain>
    </source>
</reference>
<comment type="caution">
    <text evidence="3">The sequence shown here is derived from an EMBL/GenBank/DDBJ whole genome shotgun (WGS) entry which is preliminary data.</text>
</comment>
<dbReference type="AlphaFoldDB" id="E5XMQ3"/>
<keyword evidence="4" id="KW-1185">Reference proteome</keyword>
<dbReference type="InterPro" id="IPR026954">
    <property type="entry name" value="PknH-like_Extracell"/>
</dbReference>
<proteinExistence type="predicted"/>
<feature type="signal peptide" evidence="1">
    <location>
        <begin position="1"/>
        <end position="26"/>
    </location>
</feature>
<evidence type="ECO:0000256" key="1">
    <source>
        <dbReference type="SAM" id="SignalP"/>
    </source>
</evidence>
<protein>
    <recommendedName>
        <fullName evidence="2">PknH-like extracellular domain-containing protein</fullName>
    </recommendedName>
</protein>
<dbReference type="InterPro" id="IPR038232">
    <property type="entry name" value="PknH-like_Extracell_sf"/>
</dbReference>
<dbReference type="OrthoDB" id="9821009at2"/>
<feature type="chain" id="PRO_5003202902" description="PknH-like extracellular domain-containing protein" evidence="1">
    <location>
        <begin position="27"/>
        <end position="232"/>
    </location>
</feature>
<dbReference type="Pfam" id="PF14032">
    <property type="entry name" value="PknH_C"/>
    <property type="match status" value="1"/>
</dbReference>
<dbReference type="STRING" id="679197.HMPREF9336_00773"/>
<dbReference type="HOGENOM" id="CLU_1194220_0_0_11"/>
<keyword evidence="1" id="KW-0732">Signal</keyword>
<organism evidence="3 4">
    <name type="scientific">Segniliparus rugosus (strain ATCC BAA-974 / DSM 45345 / CCUG 50838 / CIP 108380 / JCM 13579 / CDC 945)</name>
    <dbReference type="NCBI Taxonomy" id="679197"/>
    <lineage>
        <taxon>Bacteria</taxon>
        <taxon>Bacillati</taxon>
        <taxon>Actinomycetota</taxon>
        <taxon>Actinomycetes</taxon>
        <taxon>Mycobacteriales</taxon>
        <taxon>Segniliparaceae</taxon>
        <taxon>Segniliparus</taxon>
    </lineage>
</organism>